<name>A0ABQ6A1P7_9PROT</name>
<dbReference type="InterPro" id="IPR051397">
    <property type="entry name" value="Zn-ADH-like_protein"/>
</dbReference>
<dbReference type="Pfam" id="PF13602">
    <property type="entry name" value="ADH_zinc_N_2"/>
    <property type="match status" value="1"/>
</dbReference>
<dbReference type="InterPro" id="IPR013154">
    <property type="entry name" value="ADH-like_N"/>
</dbReference>
<accession>A0ABQ6A1P7</accession>
<organism evidence="2 3">
    <name type="scientific">Acidocella aquatica</name>
    <dbReference type="NCBI Taxonomy" id="1922313"/>
    <lineage>
        <taxon>Bacteria</taxon>
        <taxon>Pseudomonadati</taxon>
        <taxon>Pseudomonadota</taxon>
        <taxon>Alphaproteobacteria</taxon>
        <taxon>Acetobacterales</taxon>
        <taxon>Acidocellaceae</taxon>
        <taxon>Acidocella</taxon>
    </lineage>
</organism>
<dbReference type="InterPro" id="IPR036291">
    <property type="entry name" value="NAD(P)-bd_dom_sf"/>
</dbReference>
<dbReference type="RefSeq" id="WP_284256226.1">
    <property type="nucleotide sequence ID" value="NZ_BSOS01000006.1"/>
</dbReference>
<dbReference type="SUPFAM" id="SSF51735">
    <property type="entry name" value="NAD(P)-binding Rossmann-fold domains"/>
    <property type="match status" value="1"/>
</dbReference>
<dbReference type="InterPro" id="IPR020843">
    <property type="entry name" value="ER"/>
</dbReference>
<feature type="domain" description="Enoyl reductase (ER)" evidence="1">
    <location>
        <begin position="10"/>
        <end position="346"/>
    </location>
</feature>
<dbReference type="EMBL" id="BSOS01000006">
    <property type="protein sequence ID" value="GLR65711.1"/>
    <property type="molecule type" value="Genomic_DNA"/>
</dbReference>
<sequence>MKAIVCREFGPIEKLRYEDLARPVPGVGEVLVEVHAVGVNFTDVLAVEGRSQLKRNFPIVPGVEAAGVVLRTGPGVTSVKPGQRVLGTCISGSYAEEVIFEEHEVFRIPDDMDMRAAATFYVASMTAHYALHDRAKLQPGETLLVLGAGGGAGLAAVQIGKALGARVVAGASSEEKLVLAARFGADAGLQYPKGPLDLAGQKELAEALFTHTKNTGAASPVEVKISSVRDASGYHVIFDGVGGTYAEPALRSLSWEGRYLSVGFAAGVPKVSLGPILFKNAVVMGIQPAEDIIRQPGRSPEAMERMLGWYAKGLLRPDISAVFPLRDAAEAMRLLAERKATGRVVLVTDRAG</sequence>
<dbReference type="Gene3D" id="3.90.180.10">
    <property type="entry name" value="Medium-chain alcohol dehydrogenases, catalytic domain"/>
    <property type="match status" value="1"/>
</dbReference>
<dbReference type="Gene3D" id="3.40.50.720">
    <property type="entry name" value="NAD(P)-binding Rossmann-like Domain"/>
    <property type="match status" value="1"/>
</dbReference>
<evidence type="ECO:0000313" key="3">
    <source>
        <dbReference type="Proteomes" id="UP001156641"/>
    </source>
</evidence>
<dbReference type="Pfam" id="PF08240">
    <property type="entry name" value="ADH_N"/>
    <property type="match status" value="1"/>
</dbReference>
<dbReference type="PANTHER" id="PTHR43677:SF4">
    <property type="entry name" value="QUINONE OXIDOREDUCTASE-LIKE PROTEIN 2"/>
    <property type="match status" value="1"/>
</dbReference>
<dbReference type="InterPro" id="IPR002364">
    <property type="entry name" value="Quin_OxRdtase/zeta-crystal_CS"/>
</dbReference>
<protein>
    <submittedName>
        <fullName evidence="2">Oxidoreductase</fullName>
    </submittedName>
</protein>
<dbReference type="InterPro" id="IPR011032">
    <property type="entry name" value="GroES-like_sf"/>
</dbReference>
<evidence type="ECO:0000259" key="1">
    <source>
        <dbReference type="SMART" id="SM00829"/>
    </source>
</evidence>
<dbReference type="PANTHER" id="PTHR43677">
    <property type="entry name" value="SHORT-CHAIN DEHYDROGENASE/REDUCTASE"/>
    <property type="match status" value="1"/>
</dbReference>
<keyword evidence="3" id="KW-1185">Reference proteome</keyword>
<dbReference type="PROSITE" id="PS01162">
    <property type="entry name" value="QOR_ZETA_CRYSTAL"/>
    <property type="match status" value="1"/>
</dbReference>
<gene>
    <name evidence="2" type="ORF">GCM10010909_03890</name>
</gene>
<evidence type="ECO:0000313" key="2">
    <source>
        <dbReference type="EMBL" id="GLR65711.1"/>
    </source>
</evidence>
<dbReference type="SMART" id="SM00829">
    <property type="entry name" value="PKS_ER"/>
    <property type="match status" value="1"/>
</dbReference>
<dbReference type="Proteomes" id="UP001156641">
    <property type="component" value="Unassembled WGS sequence"/>
</dbReference>
<comment type="caution">
    <text evidence="2">The sequence shown here is derived from an EMBL/GenBank/DDBJ whole genome shotgun (WGS) entry which is preliminary data.</text>
</comment>
<proteinExistence type="predicted"/>
<dbReference type="CDD" id="cd08241">
    <property type="entry name" value="QOR1"/>
    <property type="match status" value="1"/>
</dbReference>
<dbReference type="SUPFAM" id="SSF50129">
    <property type="entry name" value="GroES-like"/>
    <property type="match status" value="1"/>
</dbReference>
<reference evidence="3" key="1">
    <citation type="journal article" date="2019" name="Int. J. Syst. Evol. Microbiol.">
        <title>The Global Catalogue of Microorganisms (GCM) 10K type strain sequencing project: providing services to taxonomists for standard genome sequencing and annotation.</title>
        <authorList>
            <consortium name="The Broad Institute Genomics Platform"/>
            <consortium name="The Broad Institute Genome Sequencing Center for Infectious Disease"/>
            <person name="Wu L."/>
            <person name="Ma J."/>
        </authorList>
    </citation>
    <scope>NUCLEOTIDE SEQUENCE [LARGE SCALE GENOMIC DNA]</scope>
    <source>
        <strain evidence="3">NBRC 112502</strain>
    </source>
</reference>